<evidence type="ECO:0000256" key="3">
    <source>
        <dbReference type="ARBA" id="ARBA00022741"/>
    </source>
</evidence>
<dbReference type="GO" id="GO:0045332">
    <property type="term" value="P:phospholipid translocation"/>
    <property type="evidence" value="ECO:0007669"/>
    <property type="project" value="TreeGrafter"/>
</dbReference>
<keyword evidence="3 9" id="KW-0547">Nucleotide-binding</keyword>
<dbReference type="EC" id="7.6.2.1" evidence="11"/>
<feature type="binding site" evidence="10">
    <location>
        <position position="403"/>
    </location>
    <ligand>
        <name>Mg(2+)</name>
        <dbReference type="ChEBI" id="CHEBI:18420"/>
    </ligand>
</feature>
<keyword evidence="15" id="KW-1185">Reference proteome</keyword>
<dbReference type="InterPro" id="IPR032631">
    <property type="entry name" value="P-type_ATPase_N"/>
</dbReference>
<keyword evidence="5 11" id="KW-1278">Translocase</keyword>
<dbReference type="PANTHER" id="PTHR24092">
    <property type="entry name" value="PROBABLE PHOSPHOLIPID-TRANSPORTING ATPASE"/>
    <property type="match status" value="1"/>
</dbReference>
<keyword evidence="10 11" id="KW-0460">Magnesium</keyword>
<dbReference type="Gene3D" id="2.70.150.10">
    <property type="entry name" value="Calcium-transporting ATPase, cytoplasmic transduction domain A"/>
    <property type="match status" value="1"/>
</dbReference>
<keyword evidence="10" id="KW-0479">Metal-binding</keyword>
<feature type="active site" description="4-aspartylphosphate intermediate" evidence="8">
    <location>
        <position position="401"/>
    </location>
</feature>
<dbReference type="InterPro" id="IPR008250">
    <property type="entry name" value="ATPase_P-typ_transduc_dom_A_sf"/>
</dbReference>
<dbReference type="GO" id="GO:0140326">
    <property type="term" value="F:ATPase-coupled intramembrane lipid transporter activity"/>
    <property type="evidence" value="ECO:0007669"/>
    <property type="project" value="UniProtKB-EC"/>
</dbReference>
<feature type="binding site" evidence="9">
    <location>
        <position position="402"/>
    </location>
    <ligand>
        <name>ATP</name>
        <dbReference type="ChEBI" id="CHEBI:30616"/>
    </ligand>
</feature>
<dbReference type="InterPro" id="IPR006539">
    <property type="entry name" value="P-type_ATPase_IV"/>
</dbReference>
<dbReference type="InterPro" id="IPR023214">
    <property type="entry name" value="HAD_sf"/>
</dbReference>
<evidence type="ECO:0000256" key="9">
    <source>
        <dbReference type="PIRSR" id="PIRSR606539-2"/>
    </source>
</evidence>
<feature type="binding site" evidence="9">
    <location>
        <position position="403"/>
    </location>
    <ligand>
        <name>ATP</name>
        <dbReference type="ChEBI" id="CHEBI:30616"/>
    </ligand>
</feature>
<dbReference type="GO" id="GO:0007030">
    <property type="term" value="P:Golgi organization"/>
    <property type="evidence" value="ECO:0007669"/>
    <property type="project" value="TreeGrafter"/>
</dbReference>
<dbReference type="Gene3D" id="3.40.1110.10">
    <property type="entry name" value="Calcium-transporting ATPase, cytoplasmic domain N"/>
    <property type="match status" value="1"/>
</dbReference>
<proteinExistence type="inferred from homology"/>
<comment type="catalytic activity">
    <reaction evidence="11">
        <text>ATP + H2O + phospholipidSide 1 = ADP + phosphate + phospholipidSide 2.</text>
        <dbReference type="EC" id="7.6.2.1"/>
    </reaction>
</comment>
<evidence type="ECO:0000256" key="1">
    <source>
        <dbReference type="ARBA" id="ARBA00004141"/>
    </source>
</evidence>
<keyword evidence="4 9" id="KW-0067">ATP-binding</keyword>
<feature type="domain" description="P-type ATPase N-terminal" evidence="13">
    <location>
        <begin position="36"/>
        <end position="86"/>
    </location>
</feature>
<sequence length="572" mass="63380">MSSKFNASRFTYQSVLVGGDGRCCGTAGGGDDGVDKNFIKTSKYTLLNFLPYNLFEQFQRLANFYFLCLLVLQLIPVISSLSPITTAVPLIGVLAVTGAKDAYDDFQRHRSDKQVNTRKSMVLRNGQLVQESWSKVLVGDVIRMENNQFVAADILLLSTSEPNGLCYIETSELDGETNLKCKQCLPETEELGQDDGRIGTFQGEVRCEPPNNQLNKFDGTLYINENALPLDNDKILLRGCILRNTQWCYGIVIFAGRDTKLMMNSGKTKFKRTSIDRLLNFIILGIVFFLLSMCLFCTVACGIWEILTGQYFTAYLPWDSLIPPDPAGGATVIALLVFFSYAIVLNTVVPISLYVSVEVIRLWQSFLINWDEDMRYNAIHAKARTTTLNEELGQIEYIFSDKTGTLTQNIMAFNKCSIAGRSFGDVIDPRTGEPIEITESGWWVRKRKRRVTNRGDGSSSRGGEPGVSWRRVARPNLDETQVTLLSPEASSDADTLESPSHDTFRLGTQLAPGAPDIPCSLGTTPDMGTANNHYPQSEQMWDNTSAGNCKTFPVTICCWSDVAATAAATAQI</sequence>
<evidence type="ECO:0000256" key="6">
    <source>
        <dbReference type="ARBA" id="ARBA00022989"/>
    </source>
</evidence>
<keyword evidence="7 11" id="KW-0472">Membrane</keyword>
<dbReference type="PROSITE" id="PS00154">
    <property type="entry name" value="ATPASE_E1_E2"/>
    <property type="match status" value="1"/>
</dbReference>
<dbReference type="Proteomes" id="UP001286313">
    <property type="component" value="Unassembled WGS sequence"/>
</dbReference>
<protein>
    <recommendedName>
        <fullName evidence="11">Phospholipid-transporting ATPase</fullName>
        <ecNumber evidence="11">7.6.2.1</ecNumber>
    </recommendedName>
</protein>
<comment type="subcellular location">
    <subcellularLocation>
        <location evidence="1 11">Membrane</location>
        <topology evidence="1 11">Multi-pass membrane protein</topology>
    </subcellularLocation>
</comment>
<dbReference type="InterPro" id="IPR023299">
    <property type="entry name" value="ATPase_P-typ_cyto_dom_N"/>
</dbReference>
<dbReference type="AlphaFoldDB" id="A0AAE1EN25"/>
<name>A0AAE1EN25_PETCI</name>
<dbReference type="Pfam" id="PF16209">
    <property type="entry name" value="PhoLip_ATPase_N"/>
    <property type="match status" value="1"/>
</dbReference>
<dbReference type="GO" id="GO:0005524">
    <property type="term" value="F:ATP binding"/>
    <property type="evidence" value="ECO:0007669"/>
    <property type="project" value="UniProtKB-UniRule"/>
</dbReference>
<dbReference type="PANTHER" id="PTHR24092:SF190">
    <property type="entry name" value="PHOSPHOLIPID-TRANSPORTING ATPASE"/>
    <property type="match status" value="1"/>
</dbReference>
<feature type="binding site" evidence="10">
    <location>
        <position position="401"/>
    </location>
    <ligand>
        <name>Mg(2+)</name>
        <dbReference type="ChEBI" id="CHEBI:18420"/>
    </ligand>
</feature>
<evidence type="ECO:0000256" key="8">
    <source>
        <dbReference type="PIRSR" id="PIRSR606539-1"/>
    </source>
</evidence>
<comment type="caution">
    <text evidence="11">Lacks conserved residue(s) required for the propagation of feature annotation.</text>
</comment>
<feature type="transmembrane region" description="Helical" evidence="11">
    <location>
        <begin position="278"/>
        <end position="307"/>
    </location>
</feature>
<keyword evidence="2 11" id="KW-0812">Transmembrane</keyword>
<evidence type="ECO:0000256" key="11">
    <source>
        <dbReference type="RuleBase" id="RU362033"/>
    </source>
</evidence>
<evidence type="ECO:0000313" key="14">
    <source>
        <dbReference type="EMBL" id="KAK3857803.1"/>
    </source>
</evidence>
<evidence type="ECO:0000256" key="5">
    <source>
        <dbReference type="ARBA" id="ARBA00022967"/>
    </source>
</evidence>
<dbReference type="Gene3D" id="3.40.50.1000">
    <property type="entry name" value="HAD superfamily/HAD-like"/>
    <property type="match status" value="1"/>
</dbReference>
<feature type="binding site" evidence="9">
    <location>
        <position position="401"/>
    </location>
    <ligand>
        <name>ATP</name>
        <dbReference type="ChEBI" id="CHEBI:30616"/>
    </ligand>
</feature>
<dbReference type="GO" id="GO:0005802">
    <property type="term" value="C:trans-Golgi network"/>
    <property type="evidence" value="ECO:0007669"/>
    <property type="project" value="TreeGrafter"/>
</dbReference>
<feature type="transmembrane region" description="Helical" evidence="11">
    <location>
        <begin position="84"/>
        <end position="103"/>
    </location>
</feature>
<comment type="cofactor">
    <cofactor evidence="10">
        <name>Mg(2+)</name>
        <dbReference type="ChEBI" id="CHEBI:18420"/>
    </cofactor>
</comment>
<dbReference type="FunFam" id="2.70.150.10:FF:000025">
    <property type="entry name" value="Phospholipid-transporting ATPase"/>
    <property type="match status" value="1"/>
</dbReference>
<evidence type="ECO:0000256" key="7">
    <source>
        <dbReference type="ARBA" id="ARBA00023136"/>
    </source>
</evidence>
<dbReference type="InterPro" id="IPR023298">
    <property type="entry name" value="ATPase_P-typ_TM_dom_sf"/>
</dbReference>
<dbReference type="FunFam" id="3.40.50.1000:FF:000001">
    <property type="entry name" value="Phospholipid-transporting ATPase IC"/>
    <property type="match status" value="1"/>
</dbReference>
<dbReference type="NCBIfam" id="TIGR01652">
    <property type="entry name" value="ATPase-Plipid"/>
    <property type="match status" value="1"/>
</dbReference>
<evidence type="ECO:0000256" key="10">
    <source>
        <dbReference type="PIRSR" id="PIRSR606539-3"/>
    </source>
</evidence>
<dbReference type="InterPro" id="IPR018303">
    <property type="entry name" value="ATPase_P-typ_P_site"/>
</dbReference>
<dbReference type="GO" id="GO:0000287">
    <property type="term" value="F:magnesium ion binding"/>
    <property type="evidence" value="ECO:0007669"/>
    <property type="project" value="UniProtKB-UniRule"/>
</dbReference>
<keyword evidence="6 11" id="KW-1133">Transmembrane helix</keyword>
<dbReference type="SUPFAM" id="SSF81653">
    <property type="entry name" value="Calcium ATPase, transduction domain A"/>
    <property type="match status" value="1"/>
</dbReference>
<dbReference type="SUPFAM" id="SSF81665">
    <property type="entry name" value="Calcium ATPase, transmembrane domain M"/>
    <property type="match status" value="1"/>
</dbReference>
<organism evidence="14 15">
    <name type="scientific">Petrolisthes cinctipes</name>
    <name type="common">Flat porcelain crab</name>
    <dbReference type="NCBI Taxonomy" id="88211"/>
    <lineage>
        <taxon>Eukaryota</taxon>
        <taxon>Metazoa</taxon>
        <taxon>Ecdysozoa</taxon>
        <taxon>Arthropoda</taxon>
        <taxon>Crustacea</taxon>
        <taxon>Multicrustacea</taxon>
        <taxon>Malacostraca</taxon>
        <taxon>Eumalacostraca</taxon>
        <taxon>Eucarida</taxon>
        <taxon>Decapoda</taxon>
        <taxon>Pleocyemata</taxon>
        <taxon>Anomura</taxon>
        <taxon>Galatheoidea</taxon>
        <taxon>Porcellanidae</taxon>
        <taxon>Petrolisthes</taxon>
    </lineage>
</organism>
<dbReference type="GO" id="GO:0005886">
    <property type="term" value="C:plasma membrane"/>
    <property type="evidence" value="ECO:0007669"/>
    <property type="project" value="TreeGrafter"/>
</dbReference>
<comment type="similarity">
    <text evidence="11">Belongs to the cation transport ATPase (P-type) (TC 3.A.3) family. Type IV subfamily.</text>
</comment>
<reference evidence="14" key="1">
    <citation type="submission" date="2023-10" db="EMBL/GenBank/DDBJ databases">
        <title>Genome assemblies of two species of porcelain crab, Petrolisthes cinctipes and Petrolisthes manimaculis (Anomura: Porcellanidae).</title>
        <authorList>
            <person name="Angst P."/>
        </authorList>
    </citation>
    <scope>NUCLEOTIDE SEQUENCE</scope>
    <source>
        <strain evidence="14">PB745_01</strain>
        <tissue evidence="14">Gill</tissue>
    </source>
</reference>
<evidence type="ECO:0000256" key="2">
    <source>
        <dbReference type="ARBA" id="ARBA00022692"/>
    </source>
</evidence>
<accession>A0AAE1EN25</accession>
<evidence type="ECO:0000256" key="4">
    <source>
        <dbReference type="ARBA" id="ARBA00022840"/>
    </source>
</evidence>
<evidence type="ECO:0000313" key="15">
    <source>
        <dbReference type="Proteomes" id="UP001286313"/>
    </source>
</evidence>
<feature type="transmembrane region" description="Helical" evidence="11">
    <location>
        <begin position="327"/>
        <end position="355"/>
    </location>
</feature>
<evidence type="ECO:0000259" key="13">
    <source>
        <dbReference type="Pfam" id="PF16209"/>
    </source>
</evidence>
<dbReference type="EMBL" id="JAWQEG010005506">
    <property type="protein sequence ID" value="KAK3857803.1"/>
    <property type="molecule type" value="Genomic_DNA"/>
</dbReference>
<comment type="caution">
    <text evidence="14">The sequence shown here is derived from an EMBL/GenBank/DDBJ whole genome shotgun (WGS) entry which is preliminary data.</text>
</comment>
<evidence type="ECO:0000256" key="12">
    <source>
        <dbReference type="SAM" id="MobiDB-lite"/>
    </source>
</evidence>
<feature type="region of interest" description="Disordered" evidence="12">
    <location>
        <begin position="452"/>
        <end position="473"/>
    </location>
</feature>
<gene>
    <name evidence="14" type="ORF">Pcinc_035969</name>
</gene>